<dbReference type="Proteomes" id="UP000198501">
    <property type="component" value="Unassembled WGS sequence"/>
</dbReference>
<dbReference type="Proteomes" id="UP001156645">
    <property type="component" value="Unassembled WGS sequence"/>
</dbReference>
<reference evidence="4 5" key="2">
    <citation type="submission" date="2016-10" db="EMBL/GenBank/DDBJ databases">
        <authorList>
            <person name="de Groot N.N."/>
        </authorList>
    </citation>
    <scope>NUCLEOTIDE SEQUENCE [LARGE SCALE GENOMIC DNA]</scope>
    <source>
        <strain evidence="4 5">DSM 23406</strain>
    </source>
</reference>
<gene>
    <name evidence="3" type="ORF">GCM10007915_25190</name>
    <name evidence="4" type="ORF">SAMN05660405_00168</name>
</gene>
<dbReference type="Gene3D" id="3.30.370.10">
    <property type="entry name" value="Barstar-like"/>
    <property type="match status" value="1"/>
</dbReference>
<dbReference type="EMBL" id="FNAL01000001">
    <property type="protein sequence ID" value="SDD38537.1"/>
    <property type="molecule type" value="Genomic_DNA"/>
</dbReference>
<evidence type="ECO:0000256" key="1">
    <source>
        <dbReference type="ARBA" id="ARBA00006845"/>
    </source>
</evidence>
<reference evidence="6" key="3">
    <citation type="journal article" date="2019" name="Int. J. Syst. Evol. Microbiol.">
        <title>The Global Catalogue of Microorganisms (GCM) 10K type strain sequencing project: providing services to taxonomists for standard genome sequencing and annotation.</title>
        <authorList>
            <consortium name="The Broad Institute Genomics Platform"/>
            <consortium name="The Broad Institute Genome Sequencing Center for Infectious Disease"/>
            <person name="Wu L."/>
            <person name="Ma J."/>
        </authorList>
    </citation>
    <scope>NUCLEOTIDE SEQUENCE [LARGE SCALE GENOMIC DNA]</scope>
    <source>
        <strain evidence="6">NBRC 103191</strain>
    </source>
</reference>
<dbReference type="InterPro" id="IPR035905">
    <property type="entry name" value="Barstar-like_sf"/>
</dbReference>
<evidence type="ECO:0000313" key="5">
    <source>
        <dbReference type="Proteomes" id="UP000198501"/>
    </source>
</evidence>
<dbReference type="InterPro" id="IPR000468">
    <property type="entry name" value="Barstar"/>
</dbReference>
<accession>A0A1G6UD73</accession>
<evidence type="ECO:0000313" key="3">
    <source>
        <dbReference type="EMBL" id="GLR30280.1"/>
    </source>
</evidence>
<evidence type="ECO:0000313" key="6">
    <source>
        <dbReference type="Proteomes" id="UP001156645"/>
    </source>
</evidence>
<name>A0A1G6UD73_9GAMM</name>
<sequence>MKPKDISQKAMNQKDTSQAIHYVSQDPINQNGTALSAVIPTQAVTIPACDTLDKTTLLTSLARACHFPSYFSHNWDSAWDCLTDSDVQHLVLDLTVIKKINTEDFTIFKSIIEDAYSDFGKPQLWIIVPFKNDT</sequence>
<protein>
    <submittedName>
        <fullName evidence="4">Barstar (Barnase inhibitor)</fullName>
    </submittedName>
</protein>
<comment type="similarity">
    <text evidence="1">Belongs to the barstar family.</text>
</comment>
<feature type="domain" description="Barstar (barnase inhibitor)" evidence="2">
    <location>
        <begin position="44"/>
        <end position="117"/>
    </location>
</feature>
<dbReference type="EMBL" id="BSOK01000061">
    <property type="protein sequence ID" value="GLR30280.1"/>
    <property type="molecule type" value="Genomic_DNA"/>
</dbReference>
<dbReference type="SUPFAM" id="SSF52038">
    <property type="entry name" value="Barstar-related"/>
    <property type="match status" value="1"/>
</dbReference>
<evidence type="ECO:0000259" key="2">
    <source>
        <dbReference type="Pfam" id="PF01337"/>
    </source>
</evidence>
<dbReference type="RefSeq" id="WP_227517113.1">
    <property type="nucleotide sequence ID" value="NZ_BSOK01000061.1"/>
</dbReference>
<reference evidence="3" key="4">
    <citation type="submission" date="2023-01" db="EMBL/GenBank/DDBJ databases">
        <title>Draft genome sequence of Psychrobacter pacificensis strain NBRC 103191.</title>
        <authorList>
            <person name="Sun Q."/>
            <person name="Mori K."/>
        </authorList>
    </citation>
    <scope>NUCLEOTIDE SEQUENCE</scope>
    <source>
        <strain evidence="3">NBRC 103191</strain>
    </source>
</reference>
<dbReference type="Pfam" id="PF01337">
    <property type="entry name" value="Barstar"/>
    <property type="match status" value="1"/>
</dbReference>
<proteinExistence type="inferred from homology"/>
<organism evidence="4 5">
    <name type="scientific">Psychrobacter pacificensis</name>
    <dbReference type="NCBI Taxonomy" id="112002"/>
    <lineage>
        <taxon>Bacteria</taxon>
        <taxon>Pseudomonadati</taxon>
        <taxon>Pseudomonadota</taxon>
        <taxon>Gammaproteobacteria</taxon>
        <taxon>Moraxellales</taxon>
        <taxon>Moraxellaceae</taxon>
        <taxon>Psychrobacter</taxon>
    </lineage>
</organism>
<evidence type="ECO:0000313" key="4">
    <source>
        <dbReference type="EMBL" id="SDD38537.1"/>
    </source>
</evidence>
<keyword evidence="6" id="KW-1185">Reference proteome</keyword>
<dbReference type="AlphaFoldDB" id="A0A1G6UD73"/>
<reference evidence="3" key="1">
    <citation type="journal article" date="2014" name="Int. J. Syst. Evol. Microbiol.">
        <title>Complete genome of a new Firmicutes species belonging to the dominant human colonic microbiota ('Ruminococcus bicirculans') reveals two chromosomes and a selective capacity to utilize plant glucans.</title>
        <authorList>
            <consortium name="NISC Comparative Sequencing Program"/>
            <person name="Wegmann U."/>
            <person name="Louis P."/>
            <person name="Goesmann A."/>
            <person name="Henrissat B."/>
            <person name="Duncan S.H."/>
            <person name="Flint H.J."/>
        </authorList>
    </citation>
    <scope>NUCLEOTIDE SEQUENCE</scope>
    <source>
        <strain evidence="3">NBRC 103191</strain>
    </source>
</reference>